<dbReference type="RefSeq" id="WP_183684320.1">
    <property type="nucleotide sequence ID" value="NZ_JACHHH010000008.1"/>
</dbReference>
<proteinExistence type="predicted"/>
<evidence type="ECO:0000313" key="1">
    <source>
        <dbReference type="EMBL" id="MBB6041746.1"/>
    </source>
</evidence>
<name>A0A7W9SHV9_9FIRM</name>
<gene>
    <name evidence="1" type="ORF">HNQ46_001736</name>
</gene>
<comment type="caution">
    <text evidence="1">The sequence shown here is derived from an EMBL/GenBank/DDBJ whole genome shotgun (WGS) entry which is preliminary data.</text>
</comment>
<dbReference type="GeneID" id="85015269"/>
<dbReference type="Proteomes" id="UP000522163">
    <property type="component" value="Unassembled WGS sequence"/>
</dbReference>
<organism evidence="1 2">
    <name type="scientific">Oribacterium sinus</name>
    <dbReference type="NCBI Taxonomy" id="237576"/>
    <lineage>
        <taxon>Bacteria</taxon>
        <taxon>Bacillati</taxon>
        <taxon>Bacillota</taxon>
        <taxon>Clostridia</taxon>
        <taxon>Lachnospirales</taxon>
        <taxon>Lachnospiraceae</taxon>
        <taxon>Oribacterium</taxon>
    </lineage>
</organism>
<protein>
    <submittedName>
        <fullName evidence="1">Uncharacterized protein</fullName>
    </submittedName>
</protein>
<dbReference type="AlphaFoldDB" id="A0A7W9SHV9"/>
<evidence type="ECO:0000313" key="2">
    <source>
        <dbReference type="Proteomes" id="UP000522163"/>
    </source>
</evidence>
<sequence length="179" mass="21509">MIKDLVKDDEKVIRVLKGCWNEASRQDMYDDLLAGMYPPLSDWWWNTYEKAPCYIQGNEVYCFSYAIVGEMFLLGTLEELEEEIKTREEEKLTYWGLERIHFLNQHRYGEAFKLLKEGDLWTSCKRVEREALKRESELLAIREQHFAHLKDSDYEAYSNELEMAKHEVNRQIHEELIYV</sequence>
<reference evidence="1 2" key="1">
    <citation type="submission" date="2020-08" db="EMBL/GenBank/DDBJ databases">
        <title>Genomic Encyclopedia of Type Strains, Phase IV (KMG-IV): sequencing the most valuable type-strain genomes for metagenomic binning, comparative biology and taxonomic classification.</title>
        <authorList>
            <person name="Goeker M."/>
        </authorList>
    </citation>
    <scope>NUCLEOTIDE SEQUENCE [LARGE SCALE GENOMIC DNA]</scope>
    <source>
        <strain evidence="1 2">DSM 17245</strain>
    </source>
</reference>
<accession>A0A7W9SHV9</accession>
<dbReference type="EMBL" id="JACHHH010000008">
    <property type="protein sequence ID" value="MBB6041746.1"/>
    <property type="molecule type" value="Genomic_DNA"/>
</dbReference>